<dbReference type="EMBL" id="AWOR01000026">
    <property type="protein sequence ID" value="KGH31256.1"/>
    <property type="molecule type" value="Genomic_DNA"/>
</dbReference>
<gene>
    <name evidence="1" type="ORF">P353_06885</name>
</gene>
<comment type="caution">
    <text evidence="1">The sequence shown here is derived from an EMBL/GenBank/DDBJ whole genome shotgun (WGS) entry which is preliminary data.</text>
</comment>
<name>A0A096FLP1_COMTE</name>
<reference evidence="1 2" key="1">
    <citation type="submission" date="2013-09" db="EMBL/GenBank/DDBJ databases">
        <title>High correlation between genotypes and phenotypes of environmental bacteria Comamonas testosteroni strains.</title>
        <authorList>
            <person name="Liu L."/>
            <person name="Zhu W."/>
            <person name="Xia X."/>
            <person name="Xu B."/>
            <person name="Luo M."/>
            <person name="Wang G."/>
        </authorList>
    </citation>
    <scope>NUCLEOTIDE SEQUENCE [LARGE SCALE GENOMIC DNA]</scope>
    <source>
        <strain evidence="1 2">JL40</strain>
    </source>
</reference>
<protein>
    <submittedName>
        <fullName evidence="1">Uncharacterized protein</fullName>
    </submittedName>
</protein>
<dbReference type="AlphaFoldDB" id="A0A096FLP1"/>
<dbReference type="Proteomes" id="UP000029553">
    <property type="component" value="Unassembled WGS sequence"/>
</dbReference>
<accession>A0A096FLP1</accession>
<evidence type="ECO:0000313" key="2">
    <source>
        <dbReference type="Proteomes" id="UP000029553"/>
    </source>
</evidence>
<sequence>MPLVAVELVAAQLCLFLKCQFGQGLPGALSEWLLALWGIDALQPDFDRLIGLRRSATGRQGIAVRDADDRQRRMVASMEAA</sequence>
<proteinExistence type="predicted"/>
<evidence type="ECO:0000313" key="1">
    <source>
        <dbReference type="EMBL" id="KGH31256.1"/>
    </source>
</evidence>
<organism evidence="1 2">
    <name type="scientific">Comamonas testosteroni</name>
    <name type="common">Pseudomonas testosteroni</name>
    <dbReference type="NCBI Taxonomy" id="285"/>
    <lineage>
        <taxon>Bacteria</taxon>
        <taxon>Pseudomonadati</taxon>
        <taxon>Pseudomonadota</taxon>
        <taxon>Betaproteobacteria</taxon>
        <taxon>Burkholderiales</taxon>
        <taxon>Comamonadaceae</taxon>
        <taxon>Comamonas</taxon>
    </lineage>
</organism>